<protein>
    <submittedName>
        <fullName evidence="1">Uncharacterized protein</fullName>
    </submittedName>
</protein>
<proteinExistence type="predicted"/>
<dbReference type="EMBL" id="AUZM01000043">
    <property type="protein sequence ID" value="ERT06065.1"/>
    <property type="molecule type" value="Genomic_DNA"/>
</dbReference>
<name>U7QG54_9CYAN</name>
<reference evidence="1 2" key="1">
    <citation type="journal article" date="2013" name="Front. Microbiol.">
        <title>Comparative genomic analyses of the cyanobacterium, Lyngbya aestuarii BL J, a powerful hydrogen producer.</title>
        <authorList>
            <person name="Kothari A."/>
            <person name="Vaughn M."/>
            <person name="Garcia-Pichel F."/>
        </authorList>
    </citation>
    <scope>NUCLEOTIDE SEQUENCE [LARGE SCALE GENOMIC DNA]</scope>
    <source>
        <strain evidence="1 2">BL J</strain>
    </source>
</reference>
<sequence length="82" mass="9344">MVQQPRQDEPVYSCVIPVDSLTGYTDEEVIVFGTSIEDAKHQAEQLLINQYGCNSNQITQLMEFAKIELLTSWCSPDRSDEF</sequence>
<keyword evidence="2" id="KW-1185">Reference proteome</keyword>
<evidence type="ECO:0000313" key="2">
    <source>
        <dbReference type="Proteomes" id="UP000017127"/>
    </source>
</evidence>
<dbReference type="Proteomes" id="UP000017127">
    <property type="component" value="Unassembled WGS sequence"/>
</dbReference>
<comment type="caution">
    <text evidence="1">The sequence shown here is derived from an EMBL/GenBank/DDBJ whole genome shotgun (WGS) entry which is preliminary data.</text>
</comment>
<evidence type="ECO:0000313" key="1">
    <source>
        <dbReference type="EMBL" id="ERT06065.1"/>
    </source>
</evidence>
<gene>
    <name evidence="1" type="ORF">M595_3974</name>
</gene>
<dbReference type="RefSeq" id="WP_023067702.1">
    <property type="nucleotide sequence ID" value="NZ_AUZM01000043.1"/>
</dbReference>
<accession>U7QG54</accession>
<organism evidence="1 2">
    <name type="scientific">Lyngbya aestuarii BL J</name>
    <dbReference type="NCBI Taxonomy" id="1348334"/>
    <lineage>
        <taxon>Bacteria</taxon>
        <taxon>Bacillati</taxon>
        <taxon>Cyanobacteriota</taxon>
        <taxon>Cyanophyceae</taxon>
        <taxon>Oscillatoriophycideae</taxon>
        <taxon>Oscillatoriales</taxon>
        <taxon>Microcoleaceae</taxon>
        <taxon>Lyngbya</taxon>
    </lineage>
</organism>
<dbReference type="OrthoDB" id="488386at2"/>
<dbReference type="AlphaFoldDB" id="U7QG54"/>